<dbReference type="GO" id="GO:0000155">
    <property type="term" value="F:phosphorelay sensor kinase activity"/>
    <property type="evidence" value="ECO:0007669"/>
    <property type="project" value="InterPro"/>
</dbReference>
<dbReference type="PANTHER" id="PTHR34220">
    <property type="entry name" value="SENSOR HISTIDINE KINASE YPDA"/>
    <property type="match status" value="1"/>
</dbReference>
<sequence length="616" mass="72231">MARLTIACCFLFVLFATSCQYGSKDQAPVDRVIELQRIIREAGADSSLVYYNELRELHKQWKGRFPDSILAEYHYLIGRHFRTNGNLDSAAIYYQKSIETVSDSIIGEREAVYFERAWDTYRRMGRYGDCFAVIRNYTELLPDSSPPLLKALSNYFSAVTYKSIKEYDSTLYYNEKRIESLRQLQDTSNIATVMVSNAELYFYYLKDRPKAFQILDALIDKKANLSPRYMRQIFGTYGIFLFYEDAFDQSKIYYELGVAEIKKMTESQDRFDKLANAYNNLAEVSIELKDYPSAQLFLDSVRGIGFDKIDKRLQKDYLNYKSRLTYESGKDFDELLTDLTNIYDYQEQLYLDRTQRELAALTTAKEYEQALLQEKQAIEIKNLKLETRFLWSLIVGTLSLVAIWLAYRRRKLRFEKQKLQMQQRLLRTQMNPHYTSNSLHAIKQLVKKDPNLAASYLLRFSRQLRLVLENSMENYVRLEKELDALREYLELQLIRFPDKFTYTIKLHNLEEEDPIFVPPMLIQPFVENCIEHGFKDRLTGGEIRISMKLDKNIIDCEIMDNGLGMKLNESNTKRSASTKLISNFLKKSTGRKVETTSTNEGTRVTFAIPFKESDHD</sequence>
<dbReference type="SUPFAM" id="SSF55874">
    <property type="entry name" value="ATPase domain of HSP90 chaperone/DNA topoisomerase II/histidine kinase"/>
    <property type="match status" value="1"/>
</dbReference>
<dbReference type="InterPro" id="IPR050640">
    <property type="entry name" value="Bact_2-comp_sensor_kinase"/>
</dbReference>
<evidence type="ECO:0000256" key="1">
    <source>
        <dbReference type="SAM" id="Coils"/>
    </source>
</evidence>
<evidence type="ECO:0000313" key="6">
    <source>
        <dbReference type="Proteomes" id="UP000239800"/>
    </source>
</evidence>
<dbReference type="InterPro" id="IPR036890">
    <property type="entry name" value="HATPase_C_sf"/>
</dbReference>
<dbReference type="AlphaFoldDB" id="A0A2S7KLX4"/>
<evidence type="ECO:0000313" key="5">
    <source>
        <dbReference type="EMBL" id="PQB03573.1"/>
    </source>
</evidence>
<keyword evidence="6" id="KW-1185">Reference proteome</keyword>
<feature type="chain" id="PRO_5015447526" description="Signal transduction histidine kinase internal region domain-containing protein" evidence="3">
    <location>
        <begin position="22"/>
        <end position="616"/>
    </location>
</feature>
<dbReference type="RefSeq" id="WP_104811496.1">
    <property type="nucleotide sequence ID" value="NZ_MQUB01000001.1"/>
</dbReference>
<organism evidence="5 6">
    <name type="scientific">Aureitalea marina</name>
    <dbReference type="NCBI Taxonomy" id="930804"/>
    <lineage>
        <taxon>Bacteria</taxon>
        <taxon>Pseudomonadati</taxon>
        <taxon>Bacteroidota</taxon>
        <taxon>Flavobacteriia</taxon>
        <taxon>Flavobacteriales</taxon>
        <taxon>Flavobacteriaceae</taxon>
        <taxon>Aureitalea</taxon>
    </lineage>
</organism>
<dbReference type="SUPFAM" id="SSF48452">
    <property type="entry name" value="TPR-like"/>
    <property type="match status" value="1"/>
</dbReference>
<dbReference type="PROSITE" id="PS51257">
    <property type="entry name" value="PROKAR_LIPOPROTEIN"/>
    <property type="match status" value="1"/>
</dbReference>
<dbReference type="Proteomes" id="UP000239800">
    <property type="component" value="Unassembled WGS sequence"/>
</dbReference>
<feature type="signal peptide" evidence="3">
    <location>
        <begin position="1"/>
        <end position="21"/>
    </location>
</feature>
<feature type="domain" description="Signal transduction histidine kinase internal region" evidence="4">
    <location>
        <begin position="422"/>
        <end position="500"/>
    </location>
</feature>
<dbReference type="Pfam" id="PF06580">
    <property type="entry name" value="His_kinase"/>
    <property type="match status" value="1"/>
</dbReference>
<keyword evidence="3" id="KW-0732">Signal</keyword>
<feature type="transmembrane region" description="Helical" evidence="2">
    <location>
        <begin position="389"/>
        <end position="407"/>
    </location>
</feature>
<accession>A0A2S7KLX4</accession>
<keyword evidence="2" id="KW-0472">Membrane</keyword>
<evidence type="ECO:0000256" key="2">
    <source>
        <dbReference type="SAM" id="Phobius"/>
    </source>
</evidence>
<evidence type="ECO:0000259" key="4">
    <source>
        <dbReference type="Pfam" id="PF06580"/>
    </source>
</evidence>
<feature type="coiled-coil region" evidence="1">
    <location>
        <begin position="461"/>
        <end position="488"/>
    </location>
</feature>
<dbReference type="Gene3D" id="1.25.40.10">
    <property type="entry name" value="Tetratricopeptide repeat domain"/>
    <property type="match status" value="1"/>
</dbReference>
<evidence type="ECO:0000256" key="3">
    <source>
        <dbReference type="SAM" id="SignalP"/>
    </source>
</evidence>
<keyword evidence="2" id="KW-0812">Transmembrane</keyword>
<dbReference type="PANTHER" id="PTHR34220:SF7">
    <property type="entry name" value="SENSOR HISTIDINE KINASE YPDA"/>
    <property type="match status" value="1"/>
</dbReference>
<dbReference type="InterPro" id="IPR010559">
    <property type="entry name" value="Sig_transdc_His_kin_internal"/>
</dbReference>
<name>A0A2S7KLX4_9FLAO</name>
<reference evidence="5 6" key="1">
    <citation type="submission" date="2016-11" db="EMBL/GenBank/DDBJ databases">
        <title>Trade-off between light-utilization and light-protection in marine flavobacteria.</title>
        <authorList>
            <person name="Kumagai Y."/>
        </authorList>
    </citation>
    <scope>NUCLEOTIDE SEQUENCE [LARGE SCALE GENOMIC DNA]</scope>
    <source>
        <strain evidence="5 6">NBRC 107741</strain>
    </source>
</reference>
<gene>
    <name evidence="5" type="ORF">BST85_00665</name>
</gene>
<dbReference type="Gene3D" id="3.30.565.10">
    <property type="entry name" value="Histidine kinase-like ATPase, C-terminal domain"/>
    <property type="match status" value="1"/>
</dbReference>
<comment type="caution">
    <text evidence="5">The sequence shown here is derived from an EMBL/GenBank/DDBJ whole genome shotgun (WGS) entry which is preliminary data.</text>
</comment>
<dbReference type="OrthoDB" id="6190788at2"/>
<protein>
    <recommendedName>
        <fullName evidence="4">Signal transduction histidine kinase internal region domain-containing protein</fullName>
    </recommendedName>
</protein>
<dbReference type="GO" id="GO:0016020">
    <property type="term" value="C:membrane"/>
    <property type="evidence" value="ECO:0007669"/>
    <property type="project" value="InterPro"/>
</dbReference>
<dbReference type="InterPro" id="IPR011990">
    <property type="entry name" value="TPR-like_helical_dom_sf"/>
</dbReference>
<dbReference type="EMBL" id="MQUB01000001">
    <property type="protein sequence ID" value="PQB03573.1"/>
    <property type="molecule type" value="Genomic_DNA"/>
</dbReference>
<proteinExistence type="predicted"/>
<keyword evidence="2" id="KW-1133">Transmembrane helix</keyword>
<keyword evidence="1" id="KW-0175">Coiled coil</keyword>